<reference evidence="2" key="2">
    <citation type="submission" date="2020-10" db="EMBL/GenBank/DDBJ databases">
        <title>Mucilaginibacter sp. nov., isolated from soil.</title>
        <authorList>
            <person name="Jeon C.O."/>
        </authorList>
    </citation>
    <scope>NUCLEOTIDE SEQUENCE</scope>
    <source>
        <strain evidence="2">R11</strain>
    </source>
</reference>
<dbReference type="Proteomes" id="UP000638732">
    <property type="component" value="Unassembled WGS sequence"/>
</dbReference>
<dbReference type="EMBL" id="WWEO01000034">
    <property type="protein sequence ID" value="NCD68070.1"/>
    <property type="molecule type" value="Genomic_DNA"/>
</dbReference>
<keyword evidence="3" id="KW-1185">Reference proteome</keyword>
<evidence type="ECO:0000256" key="1">
    <source>
        <dbReference type="SAM" id="Phobius"/>
    </source>
</evidence>
<proteinExistence type="predicted"/>
<name>A0A965ZC71_9SPHI</name>
<dbReference type="AlphaFoldDB" id="A0A965ZC71"/>
<accession>A0A965ZC71</accession>
<reference evidence="2" key="1">
    <citation type="submission" date="2020-01" db="EMBL/GenBank/DDBJ databases">
        <authorList>
            <person name="Seo Y.L."/>
        </authorList>
    </citation>
    <scope>NUCLEOTIDE SEQUENCE</scope>
    <source>
        <strain evidence="2">R11</strain>
    </source>
</reference>
<keyword evidence="1" id="KW-0472">Membrane</keyword>
<evidence type="ECO:0000313" key="3">
    <source>
        <dbReference type="Proteomes" id="UP000638732"/>
    </source>
</evidence>
<sequence length="192" mass="21312">MLQHLTWSAYGAGVLVIAGIYYAVIGLTYYRFELGNLLRRISGKPAVALSSVQGDFIIPTADIVGGTRTDGMDIVDQEELVFASPDEERPVAALVQPIRPNLGEVHLLGEFSEMVSETKTLIRVINESNESKENFEMLFRLIVQKYSDLAGTGYVDQINAYLLAEGADLFPFTLTNSELQNYWLNETKLQSA</sequence>
<evidence type="ECO:0000313" key="2">
    <source>
        <dbReference type="EMBL" id="NCD68070.1"/>
    </source>
</evidence>
<feature type="transmembrane region" description="Helical" evidence="1">
    <location>
        <begin position="6"/>
        <end position="30"/>
    </location>
</feature>
<comment type="caution">
    <text evidence="2">The sequence shown here is derived from an EMBL/GenBank/DDBJ whole genome shotgun (WGS) entry which is preliminary data.</text>
</comment>
<organism evidence="2 3">
    <name type="scientific">Mucilaginibacter agri</name>
    <dbReference type="NCBI Taxonomy" id="2695265"/>
    <lineage>
        <taxon>Bacteria</taxon>
        <taxon>Pseudomonadati</taxon>
        <taxon>Bacteroidota</taxon>
        <taxon>Sphingobacteriia</taxon>
        <taxon>Sphingobacteriales</taxon>
        <taxon>Sphingobacteriaceae</taxon>
        <taxon>Mucilaginibacter</taxon>
    </lineage>
</organism>
<gene>
    <name evidence="2" type="ORF">GSY63_01730</name>
</gene>
<keyword evidence="1" id="KW-1133">Transmembrane helix</keyword>
<keyword evidence="1" id="KW-0812">Transmembrane</keyword>
<protein>
    <submittedName>
        <fullName evidence="2">Uncharacterized protein</fullName>
    </submittedName>
</protein>